<accession>A0A173SXQ8</accession>
<name>A0A173SXQ8_ANAHA</name>
<sequence>MVKNFLKRTLCIALSFAMMTGTVMVGAKTKTESIHSKLPAITASQRVRAKQAKASAAAVQLNATNVYTLSDFDTLSNKWQANQEMMLYQGYSDANEYVKVGTVRVGIDGTVVIPYATNVAGVDGGRLKLCYDGNPAMTLSQTNNGKVIWAGAVKAGTYALYLETACENANTPVVAAFGAAVISSQNNRTFGGNNVIASASTGAATYQQFKVAKRGVAAIAVYKENSAGNVSSVTYSVQKLSGKTWKTVATGLSGVAKNNYVVTTGLAAGTYRVVANAASGEILYFINANQKASDSYGTSKKKAKEIKRKKSKKQVFLSNESTSKTHWYKIKVKKTGMTYIDITGLGNKSKISVTVTGAARLKNKTISKGFRIYGKAKKGTYYIKIKKGSKGTSGYQVKYTK</sequence>
<dbReference type="RefSeq" id="WP_055258632.1">
    <property type="nucleotide sequence ID" value="NZ_CYXT01000010.1"/>
</dbReference>
<evidence type="ECO:0000256" key="1">
    <source>
        <dbReference type="SAM" id="SignalP"/>
    </source>
</evidence>
<gene>
    <name evidence="2" type="ORF">ERS852425_01640</name>
</gene>
<feature type="signal peptide" evidence="1">
    <location>
        <begin position="1"/>
        <end position="27"/>
    </location>
</feature>
<dbReference type="Proteomes" id="UP000095598">
    <property type="component" value="Unassembled WGS sequence"/>
</dbReference>
<dbReference type="Gene3D" id="2.60.120.380">
    <property type="match status" value="1"/>
</dbReference>
<reference evidence="2 3" key="1">
    <citation type="submission" date="2015-09" db="EMBL/GenBank/DDBJ databases">
        <authorList>
            <consortium name="Pathogen Informatics"/>
        </authorList>
    </citation>
    <scope>NUCLEOTIDE SEQUENCE [LARGE SCALE GENOMIC DNA]</scope>
    <source>
        <strain evidence="2 3">2789STDY5608868</strain>
    </source>
</reference>
<feature type="chain" id="PRO_5008011901" evidence="1">
    <location>
        <begin position="28"/>
        <end position="401"/>
    </location>
</feature>
<evidence type="ECO:0000313" key="3">
    <source>
        <dbReference type="Proteomes" id="UP000095598"/>
    </source>
</evidence>
<proteinExistence type="predicted"/>
<dbReference type="EMBL" id="CYXT01000010">
    <property type="protein sequence ID" value="CUM94776.1"/>
    <property type="molecule type" value="Genomic_DNA"/>
</dbReference>
<organism evidence="2 3">
    <name type="scientific">Anaerostipes hadrus</name>
    <dbReference type="NCBI Taxonomy" id="649756"/>
    <lineage>
        <taxon>Bacteria</taxon>
        <taxon>Bacillati</taxon>
        <taxon>Bacillota</taxon>
        <taxon>Clostridia</taxon>
        <taxon>Lachnospirales</taxon>
        <taxon>Lachnospiraceae</taxon>
        <taxon>Anaerostipes</taxon>
    </lineage>
</organism>
<evidence type="ECO:0000313" key="2">
    <source>
        <dbReference type="EMBL" id="CUM94776.1"/>
    </source>
</evidence>
<dbReference type="AlphaFoldDB" id="A0A173SXQ8"/>
<protein>
    <submittedName>
        <fullName evidence="2">Uncharacterized protein</fullName>
    </submittedName>
</protein>
<keyword evidence="1" id="KW-0732">Signal</keyword>